<reference evidence="1" key="1">
    <citation type="submission" date="2016-07" db="EMBL/GenBank/DDBJ databases">
        <title>De novo transcriptome assembly of four accessions of the metal hyperaccumulator plant Noccaea caerulescens.</title>
        <authorList>
            <person name="Blande D."/>
            <person name="Halimaa P."/>
            <person name="Tervahauta A.I."/>
            <person name="Aarts M.G."/>
            <person name="Karenlampi S.O."/>
        </authorList>
    </citation>
    <scope>NUCLEOTIDE SEQUENCE</scope>
</reference>
<name>A0A1J3HZS1_NOCCA</name>
<dbReference type="FunFam" id="1.25.10.10:FF:000348">
    <property type="entry name" value="uncharacterized protein LOC106763108 isoform X2"/>
    <property type="match status" value="1"/>
</dbReference>
<dbReference type="AlphaFoldDB" id="A0A1J3HZS1"/>
<sequence length="904" mass="103042">MVRPKAPAKKQQKKAIDFKKIKRKLGRKLPPPKNATNTEIKSKAIILPEQSVGAEKSGIATSKKGLTLKELLQQTSHHNPKVRKDALLGIKDLFKHYPAEMQSHKYAIIQKLRERVTDDDKLVRDAFYKLFEADVFPACIEDNLGPMVSLLMPYIFSAMADSSIDVRLMAFKFFHLVVKNYPPTFSLYAEKILENYTDIIQKNHFYVQDKSKLKVALSGLEHCLSLLPCDESDTESQKKGHLQNETLLAYEQDVAEESVRFAHVSEKLKEIVGVLINCFQDFIPLIRARGGLDEASFDCINHILCGVRYAIKFSNRMHIPILDQETASMLLKKLLGSFPLNPENNLSGKVAEWYFILNSVLTEIFLEVSGWSLLPWDISCRYLKFIDNTLRGKFTRSISESIHKKTLLALVPFVPKLILRVEDREWRDNFMQAFTIITLSDCEPESPLKLALRIPVRVFISVVRDLIIPNGDILYHNDPTVNNDQLAWVDELPSLLTKLGNKHLVSTQQFVKEKKKQRIEHAISVVLQLLIDLGRVGCLKKLLMDLGRVGCVKKVLIDRVRCLQNAPSTFKEDTRKFFNPYQEEGAVVPGGPFARLPRKIQELALCFLYYFTMDNFSPPMQRAIVSCCLYPQLKPAVLYRIVEVLHTAYRDGYIQITDHLSFFITLIARFRESIEYDGRRETTFQALTNLVCSCLSEMGDSSLVLQILEKVFVEQIILKPALVNGCGILRMICTLDSIPTRLSESSVTALSEFLPGYLIDIVNCIPEDKEKLSYLYIYYLVPCFHLFDRSSRLTEDVLKRMRLMVSENTRAMLESSVQQDGESSRNSVKLIQCIVSVILLMHNDVKARKIISPFKSEIDLILQNLVTLQSSSLTVEGKHMMKIAGERLRIASNSLLSCTTVTML</sequence>
<organism evidence="1">
    <name type="scientific">Noccaea caerulescens</name>
    <name type="common">Alpine penny-cress</name>
    <name type="synonym">Thlaspi caerulescens</name>
    <dbReference type="NCBI Taxonomy" id="107243"/>
    <lineage>
        <taxon>Eukaryota</taxon>
        <taxon>Viridiplantae</taxon>
        <taxon>Streptophyta</taxon>
        <taxon>Embryophyta</taxon>
        <taxon>Tracheophyta</taxon>
        <taxon>Spermatophyta</taxon>
        <taxon>Magnoliopsida</taxon>
        <taxon>eudicotyledons</taxon>
        <taxon>Gunneridae</taxon>
        <taxon>Pentapetalae</taxon>
        <taxon>rosids</taxon>
        <taxon>malvids</taxon>
        <taxon>Brassicales</taxon>
        <taxon>Brassicaceae</taxon>
        <taxon>Coluteocarpeae</taxon>
        <taxon>Noccaea</taxon>
    </lineage>
</organism>
<dbReference type="GO" id="GO:0005634">
    <property type="term" value="C:nucleus"/>
    <property type="evidence" value="ECO:0007669"/>
    <property type="project" value="TreeGrafter"/>
</dbReference>
<accession>A0A1J3HZS1</accession>
<dbReference type="EMBL" id="GEVL01004937">
    <property type="protein sequence ID" value="JAU72404.1"/>
    <property type="molecule type" value="Transcribed_RNA"/>
</dbReference>
<dbReference type="Gene3D" id="1.25.10.10">
    <property type="entry name" value="Leucine-rich Repeat Variant"/>
    <property type="match status" value="1"/>
</dbReference>
<dbReference type="PANTHER" id="PTHR16056">
    <property type="entry name" value="REGULATOR OF MICROTUBULE DYNAMICS PROTEIN"/>
    <property type="match status" value="1"/>
</dbReference>
<dbReference type="PANTHER" id="PTHR16056:SF2">
    <property type="entry name" value="TESTIS-EXPRESSED PROTEIN 10"/>
    <property type="match status" value="1"/>
</dbReference>
<gene>
    <name evidence="1" type="ORF">LE_TR14389_c0_g1_i1_g.45607</name>
</gene>
<protein>
    <submittedName>
        <fullName evidence="1">Testis-expressed sequence 10 protein-like protein</fullName>
    </submittedName>
</protein>
<dbReference type="SUPFAM" id="SSF48371">
    <property type="entry name" value="ARM repeat"/>
    <property type="match status" value="1"/>
</dbReference>
<dbReference type="InterPro" id="IPR016024">
    <property type="entry name" value="ARM-type_fold"/>
</dbReference>
<evidence type="ECO:0000313" key="1">
    <source>
        <dbReference type="EMBL" id="JAU72404.1"/>
    </source>
</evidence>
<dbReference type="InterPro" id="IPR011989">
    <property type="entry name" value="ARM-like"/>
</dbReference>
<proteinExistence type="predicted"/>